<dbReference type="AlphaFoldDB" id="A0A2U1CIK7"/>
<dbReference type="Pfam" id="PF13416">
    <property type="entry name" value="SBP_bac_8"/>
    <property type="match status" value="1"/>
</dbReference>
<feature type="signal peptide" evidence="2">
    <location>
        <begin position="1"/>
        <end position="25"/>
    </location>
</feature>
<accession>A0A2U1CIK7</accession>
<dbReference type="InterPro" id="IPR006059">
    <property type="entry name" value="SBP"/>
</dbReference>
<feature type="chain" id="PRO_5015421135" evidence="2">
    <location>
        <begin position="26"/>
        <end position="350"/>
    </location>
</feature>
<dbReference type="SUPFAM" id="SSF53850">
    <property type="entry name" value="Periplasmic binding protein-like II"/>
    <property type="match status" value="1"/>
</dbReference>
<dbReference type="OrthoDB" id="366726at2"/>
<evidence type="ECO:0000313" key="4">
    <source>
        <dbReference type="Proteomes" id="UP000246145"/>
    </source>
</evidence>
<keyword evidence="4" id="KW-1185">Reference proteome</keyword>
<dbReference type="STRING" id="1231391.GCA_000308195_03284"/>
<organism evidence="3 4">
    <name type="scientific">Pusillimonas noertemannii</name>
    <dbReference type="NCBI Taxonomy" id="305977"/>
    <lineage>
        <taxon>Bacteria</taxon>
        <taxon>Pseudomonadati</taxon>
        <taxon>Pseudomonadota</taxon>
        <taxon>Betaproteobacteria</taxon>
        <taxon>Burkholderiales</taxon>
        <taxon>Alcaligenaceae</taxon>
        <taxon>Pusillimonas</taxon>
    </lineage>
</organism>
<reference evidence="3 4" key="1">
    <citation type="submission" date="2018-04" db="EMBL/GenBank/DDBJ databases">
        <title>Genomic Encyclopedia of Type Strains, Phase IV (KMG-IV): sequencing the most valuable type-strain genomes for metagenomic binning, comparative biology and taxonomic classification.</title>
        <authorList>
            <person name="Goeker M."/>
        </authorList>
    </citation>
    <scope>NUCLEOTIDE SEQUENCE [LARGE SCALE GENOMIC DNA]</scope>
    <source>
        <strain evidence="3 4">DSM 10065</strain>
    </source>
</reference>
<proteinExistence type="predicted"/>
<dbReference type="EMBL" id="QEKO01000006">
    <property type="protein sequence ID" value="PVY60825.1"/>
    <property type="molecule type" value="Genomic_DNA"/>
</dbReference>
<evidence type="ECO:0000313" key="3">
    <source>
        <dbReference type="EMBL" id="PVY60825.1"/>
    </source>
</evidence>
<dbReference type="Gene3D" id="3.40.190.10">
    <property type="entry name" value="Periplasmic binding protein-like II"/>
    <property type="match status" value="2"/>
</dbReference>
<evidence type="ECO:0000256" key="1">
    <source>
        <dbReference type="ARBA" id="ARBA00022729"/>
    </source>
</evidence>
<protein>
    <submittedName>
        <fullName evidence="3">Iron(III) transport system substrate-binding protein</fullName>
    </submittedName>
</protein>
<dbReference type="PANTHER" id="PTHR30006:SF24">
    <property type="entry name" value="SLL0237 PROTEIN"/>
    <property type="match status" value="1"/>
</dbReference>
<comment type="caution">
    <text evidence="3">The sequence shown here is derived from an EMBL/GenBank/DDBJ whole genome shotgun (WGS) entry which is preliminary data.</text>
</comment>
<sequence>MNNRWAVWTLALASAIGLYVPGAQAHQDASANEAIYQYQGPDREQKLVEAARKEGELNLYTSLATSESRPLAQAFEDKYGIKVNLWRSTSDKVVQRAVTEARGGRYAVDVVETNGPEMEMLAREKLLAHFESPHIADLPDNARPAHGLWVTDRLNFFVVAYNTKLVKAGELPDQYEGFLDPKWQGKLGLEATDVEWMATIIKERGREEGEAFFRKLAAMKPDVRKGHVLLAEMVGAGEVPVALTVYNSEVESIMRRGGPVAWKPVQPVVGRPQGIGVALNAPNPHAALLFADFVLSHEGQEFFHSVGRIPASQSVKTNLKDFPYIMVDPATVLDEHDKWYELWRELFIAR</sequence>
<dbReference type="RefSeq" id="WP_116519292.1">
    <property type="nucleotide sequence ID" value="NZ_JACCEX010000007.1"/>
</dbReference>
<gene>
    <name evidence="3" type="ORF">C7440_3329</name>
</gene>
<dbReference type="PANTHER" id="PTHR30006">
    <property type="entry name" value="THIAMINE-BINDING PERIPLASMIC PROTEIN-RELATED"/>
    <property type="match status" value="1"/>
</dbReference>
<dbReference type="Proteomes" id="UP000246145">
    <property type="component" value="Unassembled WGS sequence"/>
</dbReference>
<evidence type="ECO:0000256" key="2">
    <source>
        <dbReference type="SAM" id="SignalP"/>
    </source>
</evidence>
<name>A0A2U1CIK7_9BURK</name>
<keyword evidence="1 2" id="KW-0732">Signal</keyword>